<dbReference type="GO" id="GO:0015293">
    <property type="term" value="F:symporter activity"/>
    <property type="evidence" value="ECO:0007669"/>
    <property type="project" value="UniProtKB-UniRule"/>
</dbReference>
<dbReference type="HAMAP" id="MF_01522">
    <property type="entry name" value="Kup"/>
    <property type="match status" value="1"/>
</dbReference>
<dbReference type="AlphaFoldDB" id="A0A6P1E1J6"/>
<keyword evidence="8 12" id="KW-0630">Potassium</keyword>
<feature type="domain" description="K+ potassium transporter C-terminal" evidence="14">
    <location>
        <begin position="477"/>
        <end position="623"/>
    </location>
</feature>
<gene>
    <name evidence="15" type="primary">trkD</name>
    <name evidence="12" type="synonym">kup</name>
    <name evidence="15" type="ORF">G3480_21980</name>
</gene>
<evidence type="ECO:0000256" key="11">
    <source>
        <dbReference type="ARBA" id="ARBA00023136"/>
    </source>
</evidence>
<comment type="catalytic activity">
    <reaction evidence="12">
        <text>K(+)(in) + H(+)(in) = K(+)(out) + H(+)(out)</text>
        <dbReference type="Rhea" id="RHEA:28490"/>
        <dbReference type="ChEBI" id="CHEBI:15378"/>
        <dbReference type="ChEBI" id="CHEBI:29103"/>
    </reaction>
</comment>
<keyword evidence="10 12" id="KW-0406">Ion transport</keyword>
<evidence type="ECO:0000256" key="4">
    <source>
        <dbReference type="ARBA" id="ARBA00022475"/>
    </source>
</evidence>
<keyword evidence="11 12" id="KW-0472">Membrane</keyword>
<evidence type="ECO:0000256" key="6">
    <source>
        <dbReference type="ARBA" id="ARBA00022692"/>
    </source>
</evidence>
<dbReference type="Pfam" id="PF02705">
    <property type="entry name" value="K_trans"/>
    <property type="match status" value="1"/>
</dbReference>
<evidence type="ECO:0000256" key="12">
    <source>
        <dbReference type="HAMAP-Rule" id="MF_01522"/>
    </source>
</evidence>
<evidence type="ECO:0000256" key="8">
    <source>
        <dbReference type="ARBA" id="ARBA00022958"/>
    </source>
</evidence>
<feature type="transmembrane region" description="Helical" evidence="12">
    <location>
        <begin position="171"/>
        <end position="191"/>
    </location>
</feature>
<comment type="function">
    <text evidence="12">Transport of potassium into the cell. Likely operates as a K(+):H(+) symporter.</text>
</comment>
<dbReference type="PANTHER" id="PTHR30540">
    <property type="entry name" value="OSMOTIC STRESS POTASSIUM TRANSPORTER"/>
    <property type="match status" value="1"/>
</dbReference>
<feature type="transmembrane region" description="Helical" evidence="12">
    <location>
        <begin position="49"/>
        <end position="68"/>
    </location>
</feature>
<dbReference type="RefSeq" id="WP_164656087.1">
    <property type="nucleotide sequence ID" value="NZ_JAAIJR010000140.1"/>
</dbReference>
<feature type="transmembrane region" description="Helical" evidence="12">
    <location>
        <begin position="339"/>
        <end position="359"/>
    </location>
</feature>
<dbReference type="InterPro" id="IPR053952">
    <property type="entry name" value="K_trans_C"/>
</dbReference>
<keyword evidence="9 12" id="KW-1133">Transmembrane helix</keyword>
<name>A0A6P1E1J6_9GAMM</name>
<dbReference type="PANTHER" id="PTHR30540:SF79">
    <property type="entry name" value="LOW AFFINITY POTASSIUM TRANSPORT SYSTEM PROTEIN KUP"/>
    <property type="match status" value="1"/>
</dbReference>
<evidence type="ECO:0000259" key="13">
    <source>
        <dbReference type="Pfam" id="PF02705"/>
    </source>
</evidence>
<reference evidence="15 16" key="2">
    <citation type="submission" date="2020-02" db="EMBL/GenBank/DDBJ databases">
        <title>Genome sequences of Thiorhodococcus mannitoliphagus and Thiorhodococcus minor, purple sulfur photosynthetic bacteria in the gammaproteobacterial family, Chromatiaceae.</title>
        <authorList>
            <person name="Aviles F.A."/>
            <person name="Meyer T.E."/>
            <person name="Kyndt J.A."/>
        </authorList>
    </citation>
    <scope>NUCLEOTIDE SEQUENCE [LARGE SCALE GENOMIC DNA]</scope>
    <source>
        <strain evidence="15 16">DSM 18266</strain>
    </source>
</reference>
<keyword evidence="5 12" id="KW-0633">Potassium transport</keyword>
<dbReference type="InterPro" id="IPR023051">
    <property type="entry name" value="Kup"/>
</dbReference>
<keyword evidence="7 12" id="KW-0769">Symport</keyword>
<evidence type="ECO:0000256" key="10">
    <source>
        <dbReference type="ARBA" id="ARBA00023065"/>
    </source>
</evidence>
<evidence type="ECO:0000256" key="9">
    <source>
        <dbReference type="ARBA" id="ARBA00022989"/>
    </source>
</evidence>
<evidence type="ECO:0000256" key="3">
    <source>
        <dbReference type="ARBA" id="ARBA00022448"/>
    </source>
</evidence>
<feature type="transmembrane region" description="Helical" evidence="12">
    <location>
        <begin position="214"/>
        <end position="235"/>
    </location>
</feature>
<reference evidence="16" key="1">
    <citation type="journal article" date="2020" name="Microbiol. Resour. Announc.">
        <title>Draft Genome Sequences of Thiorhodococcus mannitoliphagus and Thiorhodococcus minor, Purple Sulfur Photosynthetic Bacteria in the Gammaproteobacterial Family Chromatiaceae.</title>
        <authorList>
            <person name="Aviles F.A."/>
            <person name="Meyer T.E."/>
            <person name="Kyndt J.A."/>
        </authorList>
    </citation>
    <scope>NUCLEOTIDE SEQUENCE [LARGE SCALE GENOMIC DNA]</scope>
    <source>
        <strain evidence="16">DSM 18266</strain>
    </source>
</reference>
<comment type="subcellular location">
    <subcellularLocation>
        <location evidence="12">Cell membrane</location>
        <topology evidence="12">Multi-pass membrane protein</topology>
    </subcellularLocation>
    <subcellularLocation>
        <location evidence="1">Membrane</location>
        <topology evidence="1">Multi-pass membrane protein</topology>
    </subcellularLocation>
</comment>
<keyword evidence="3 12" id="KW-0813">Transport</keyword>
<feature type="transmembrane region" description="Helical" evidence="12">
    <location>
        <begin position="397"/>
        <end position="416"/>
    </location>
</feature>
<protein>
    <recommendedName>
        <fullName evidence="12">Probable potassium transport system protein Kup</fullName>
    </recommendedName>
</protein>
<dbReference type="InterPro" id="IPR003855">
    <property type="entry name" value="K+_transporter"/>
</dbReference>
<keyword evidence="6 12" id="KW-0812">Transmembrane</keyword>
<comment type="similarity">
    <text evidence="2 12">Belongs to the HAK/KUP transporter (TC 2.A.72) family.</text>
</comment>
<dbReference type="GO" id="GO:0015079">
    <property type="term" value="F:potassium ion transmembrane transporter activity"/>
    <property type="evidence" value="ECO:0007669"/>
    <property type="project" value="UniProtKB-UniRule"/>
</dbReference>
<evidence type="ECO:0000256" key="2">
    <source>
        <dbReference type="ARBA" id="ARBA00007019"/>
    </source>
</evidence>
<dbReference type="GO" id="GO:0005886">
    <property type="term" value="C:plasma membrane"/>
    <property type="evidence" value="ECO:0007669"/>
    <property type="project" value="UniProtKB-SubCell"/>
</dbReference>
<feature type="transmembrane region" description="Helical" evidence="12">
    <location>
        <begin position="422"/>
        <end position="445"/>
    </location>
</feature>
<organism evidence="15 16">
    <name type="scientific">Thiorhodococcus mannitoliphagus</name>
    <dbReference type="NCBI Taxonomy" id="329406"/>
    <lineage>
        <taxon>Bacteria</taxon>
        <taxon>Pseudomonadati</taxon>
        <taxon>Pseudomonadota</taxon>
        <taxon>Gammaproteobacteria</taxon>
        <taxon>Chromatiales</taxon>
        <taxon>Chromatiaceae</taxon>
        <taxon>Thiorhodococcus</taxon>
    </lineage>
</organism>
<evidence type="ECO:0000256" key="7">
    <source>
        <dbReference type="ARBA" id="ARBA00022847"/>
    </source>
</evidence>
<sequence>MSVQDPNRRAAGASLLIATLGVVFGDIGTSPIYTMNILFGRAGLPVEVVNVFGALSLIFWSLVLVVGVKYMLFVLSADNDGDGGVIALATLLRRRSRRRARSLALLLGVVASAMLIGDGLLTPAISVLSAVQGLELVAPDLADVVPELTVLVLIALFAIQHRGTAQVGKLFGPVMLAWFLILGGTGVYWILKVPGVLAALDPRYAFWFFQDNGWTGFLTLGIVFLVVTGSEALYADLGHFGRRPIQLSWLFLVWPALMLNYLGQGALLLSAPEHPGNSFFGMVSGHWLIGLIGVATLATVIASQAIISGLFSLFRQLSELEYYPQLRVSHTSASQAGQIYIGSINWLLMTGTLMLVLGFRSADALANAYGLAIGVVTLITSVLFLGFERKVKRRGWLVILSLGILFLGVDLAFLVALSTKLFSGALVIVVISAFMLLIMLTWHWGQNRLRQGQQRAAPLLTDFVASEAVQSAARSPASAIFLTRTARHVPQSLLYNFRHNQVLHRETYVLQVEIEDAPRVRLEDKLTVERLGSGFFTAVLRMGYMERPRFETILDLLSQSAYPPSTEHPSLFLSRARVGIANIGAATRWRARLYAFMQRNTPSPAFLLGAPPERLIEIGVHYDL</sequence>
<proteinExistence type="inferred from homology"/>
<dbReference type="Pfam" id="PF22776">
    <property type="entry name" value="K_trans_C"/>
    <property type="match status" value="1"/>
</dbReference>
<feature type="domain" description="K+ potassium transporter integral membrane" evidence="13">
    <location>
        <begin position="16"/>
        <end position="464"/>
    </location>
</feature>
<keyword evidence="16" id="KW-1185">Reference proteome</keyword>
<feature type="transmembrane region" description="Helical" evidence="12">
    <location>
        <begin position="141"/>
        <end position="159"/>
    </location>
</feature>
<feature type="transmembrane region" description="Helical" evidence="12">
    <location>
        <begin position="103"/>
        <end position="121"/>
    </location>
</feature>
<feature type="transmembrane region" description="Helical" evidence="12">
    <location>
        <begin position="287"/>
        <end position="314"/>
    </location>
</feature>
<dbReference type="InterPro" id="IPR053951">
    <property type="entry name" value="K_trans_N"/>
</dbReference>
<feature type="transmembrane region" description="Helical" evidence="12">
    <location>
        <begin position="247"/>
        <end position="267"/>
    </location>
</feature>
<feature type="transmembrane region" description="Helical" evidence="12">
    <location>
        <begin position="365"/>
        <end position="385"/>
    </location>
</feature>
<evidence type="ECO:0000256" key="5">
    <source>
        <dbReference type="ARBA" id="ARBA00022538"/>
    </source>
</evidence>
<accession>A0A6P1E1J6</accession>
<keyword evidence="4 12" id="KW-1003">Cell membrane</keyword>
<evidence type="ECO:0000313" key="16">
    <source>
        <dbReference type="Proteomes" id="UP000471640"/>
    </source>
</evidence>
<dbReference type="Proteomes" id="UP000471640">
    <property type="component" value="Unassembled WGS sequence"/>
</dbReference>
<evidence type="ECO:0000256" key="1">
    <source>
        <dbReference type="ARBA" id="ARBA00004141"/>
    </source>
</evidence>
<comment type="caution">
    <text evidence="15">The sequence shown here is derived from an EMBL/GenBank/DDBJ whole genome shotgun (WGS) entry which is preliminary data.</text>
</comment>
<evidence type="ECO:0000259" key="14">
    <source>
        <dbReference type="Pfam" id="PF22776"/>
    </source>
</evidence>
<dbReference type="EMBL" id="JAAIJR010000140">
    <property type="protein sequence ID" value="NEX22936.1"/>
    <property type="molecule type" value="Genomic_DNA"/>
</dbReference>
<evidence type="ECO:0000313" key="15">
    <source>
        <dbReference type="EMBL" id="NEX22936.1"/>
    </source>
</evidence>